<dbReference type="GO" id="GO:0033254">
    <property type="term" value="C:vacuolar transporter chaperone complex"/>
    <property type="evidence" value="ECO:0007669"/>
    <property type="project" value="TreeGrafter"/>
</dbReference>
<dbReference type="OrthoDB" id="6493944at2759"/>
<dbReference type="PANTHER" id="PTHR46140">
    <property type="entry name" value="VACUOLAR TRANSPORTER CHAPERONE 1-RELATED"/>
    <property type="match status" value="1"/>
</dbReference>
<dbReference type="PROSITE" id="PS51382">
    <property type="entry name" value="SPX"/>
    <property type="match status" value="1"/>
</dbReference>
<feature type="transmembrane region" description="Helical" evidence="7">
    <location>
        <begin position="712"/>
        <end position="732"/>
    </location>
</feature>
<evidence type="ECO:0000256" key="1">
    <source>
        <dbReference type="ARBA" id="ARBA00004128"/>
    </source>
</evidence>
<gene>
    <name evidence="9" type="ORF">BJ875DRAFT_454997</name>
</gene>
<dbReference type="InterPro" id="IPR003807">
    <property type="entry name" value="DUF202"/>
</dbReference>
<evidence type="ECO:0000256" key="4">
    <source>
        <dbReference type="ARBA" id="ARBA00022989"/>
    </source>
</evidence>
<evidence type="ECO:0000256" key="3">
    <source>
        <dbReference type="ARBA" id="ARBA00022692"/>
    </source>
</evidence>
<reference evidence="9" key="1">
    <citation type="journal article" date="2021" name="IMA Fungus">
        <title>Genomic characterization of three marine fungi, including Emericellopsis atlantica sp. nov. with signatures of a generalist lifestyle and marine biomass degradation.</title>
        <authorList>
            <person name="Hagestad O.C."/>
            <person name="Hou L."/>
            <person name="Andersen J.H."/>
            <person name="Hansen E.H."/>
            <person name="Altermark B."/>
            <person name="Li C."/>
            <person name="Kuhnert E."/>
            <person name="Cox R.J."/>
            <person name="Crous P.W."/>
            <person name="Spatafora J.W."/>
            <person name="Lail K."/>
            <person name="Amirebrahimi M."/>
            <person name="Lipzen A."/>
            <person name="Pangilinan J."/>
            <person name="Andreopoulos W."/>
            <person name="Hayes R.D."/>
            <person name="Ng V."/>
            <person name="Grigoriev I.V."/>
            <person name="Jackson S.A."/>
            <person name="Sutton T.D.S."/>
            <person name="Dobson A.D.W."/>
            <person name="Rama T."/>
        </authorList>
    </citation>
    <scope>NUCLEOTIDE SEQUENCE</scope>
    <source>
        <strain evidence="9">TRa018bII</strain>
    </source>
</reference>
<dbReference type="FunFam" id="3.20.100.30:FF:000002">
    <property type="entry name" value="Vacuolar transporter chaperone"/>
    <property type="match status" value="1"/>
</dbReference>
<organism evidence="9 10">
    <name type="scientific">Amylocarpus encephaloides</name>
    <dbReference type="NCBI Taxonomy" id="45428"/>
    <lineage>
        <taxon>Eukaryota</taxon>
        <taxon>Fungi</taxon>
        <taxon>Dikarya</taxon>
        <taxon>Ascomycota</taxon>
        <taxon>Pezizomycotina</taxon>
        <taxon>Leotiomycetes</taxon>
        <taxon>Helotiales</taxon>
        <taxon>Helotiales incertae sedis</taxon>
        <taxon>Amylocarpus</taxon>
    </lineage>
</organism>
<dbReference type="Gene3D" id="3.20.100.30">
    <property type="entry name" value="VTC, catalytic tunnel domain"/>
    <property type="match status" value="1"/>
</dbReference>
<evidence type="ECO:0000256" key="5">
    <source>
        <dbReference type="ARBA" id="ARBA00023136"/>
    </source>
</evidence>
<dbReference type="GO" id="GO:0000329">
    <property type="term" value="C:fungal-type vacuole membrane"/>
    <property type="evidence" value="ECO:0007669"/>
    <property type="project" value="TreeGrafter"/>
</dbReference>
<dbReference type="InterPro" id="IPR018966">
    <property type="entry name" value="VTC_domain"/>
</dbReference>
<dbReference type="Proteomes" id="UP000824998">
    <property type="component" value="Unassembled WGS sequence"/>
</dbReference>
<evidence type="ECO:0000256" key="2">
    <source>
        <dbReference type="ARBA" id="ARBA00022554"/>
    </source>
</evidence>
<feature type="compositionally biased region" description="Basic and acidic residues" evidence="6">
    <location>
        <begin position="509"/>
        <end position="518"/>
    </location>
</feature>
<proteinExistence type="predicted"/>
<feature type="transmembrane region" description="Helical" evidence="7">
    <location>
        <begin position="673"/>
        <end position="692"/>
    </location>
</feature>
<dbReference type="PANTHER" id="PTHR46140:SF2">
    <property type="entry name" value="VACUOLAR TRANSPORTER CHAPERONE 3 COMPLEX SUBUNIT 3-RELATED"/>
    <property type="match status" value="1"/>
</dbReference>
<dbReference type="CDD" id="cd14480">
    <property type="entry name" value="SPX_VTC2_like"/>
    <property type="match status" value="1"/>
</dbReference>
<evidence type="ECO:0000313" key="10">
    <source>
        <dbReference type="Proteomes" id="UP000824998"/>
    </source>
</evidence>
<name>A0A9P7YPC6_9HELO</name>
<keyword evidence="3 7" id="KW-0812">Transmembrane</keyword>
<comment type="caution">
    <text evidence="9">The sequence shown here is derived from an EMBL/GenBank/DDBJ whole genome shotgun (WGS) entry which is preliminary data.</text>
</comment>
<keyword evidence="10" id="KW-1185">Reference proteome</keyword>
<dbReference type="InterPro" id="IPR042267">
    <property type="entry name" value="VTC_sf"/>
</dbReference>
<keyword evidence="2" id="KW-0926">Vacuole</keyword>
<protein>
    <submittedName>
        <fullName evidence="9">Vacuolar transporter chaperone 2</fullName>
    </submittedName>
</protein>
<dbReference type="AlphaFoldDB" id="A0A9P7YPC6"/>
<keyword evidence="4 7" id="KW-1133">Transmembrane helix</keyword>
<dbReference type="Pfam" id="PF09359">
    <property type="entry name" value="VTC"/>
    <property type="match status" value="1"/>
</dbReference>
<accession>A0A9P7YPC6</accession>
<dbReference type="Pfam" id="PF02656">
    <property type="entry name" value="DUF202"/>
    <property type="match status" value="1"/>
</dbReference>
<evidence type="ECO:0000259" key="8">
    <source>
        <dbReference type="PROSITE" id="PS51382"/>
    </source>
</evidence>
<feature type="compositionally biased region" description="Basic and acidic residues" evidence="6">
    <location>
        <begin position="547"/>
        <end position="566"/>
    </location>
</feature>
<comment type="subcellular location">
    <subcellularLocation>
        <location evidence="1">Vacuole membrane</location>
        <topology evidence="1">Multi-pass membrane protein</topology>
    </subcellularLocation>
</comment>
<sequence>MRFGKKLRNSVYPPWKGEYMDYAKLKGMLREDEDDPTWTEDDENKFCDEALNVQLEKVAAFQASTFQALEERATKTGEKLKDLAPEDGSRKGDIPMGRFKEIEDELDSITNEVKELKKYSNINYTGFLKIVKKHDRKRGNHYKIRPMVQLRLSKRPFNSEQSYAPLLNKLSMMYYVVRQQLDESLEQIASSDTQSQTQNGERYVAYKFWVHLDNLLEVRTFILRRLPVLVYSEQSSKGVDGQGDPTLTSLYFDNPEFSLYNQKVERQIDASSIRIRWAGQLNAGPEVVIEQKIIDEHGRSEERKFPIKEKYIQDFINGEYKMENTIRKMERQGYSPEKVDDFKHTVDSLQKFILDNDLQPILRANYTRTAFQKPQDDKVRISIDTHLAFVREDSIDPDRPCRAPNNWHRMDIDNSSMEYPFPNINQGELSKFPYAVLEIKVKEDGARKHPQWVEDLMSSHLVHKAPRFSKFVHGVASLFEDNVNNLPFWLSEVETDIRQDPHTAFEAEEERKARKAEDEQVVGSFLGTPRPSASFKPAVSSPLGKSYMRDRMEAEESAGRRADFGKSKSQTASNADNAEESSARTGGYGTLSSVFPSFSLSRYAQVRREKYVSLPPGVTKPTQLIKDSGPLKVEPKVWLANERTYLKWQHICFLLGSFAIVLSNTGSHDSLRLAMGITYLVVSVFAAGWGYYMHRTRRDMIVARSGKDFDNMIGPMVVSFALIVALILNFVFKWREAIDRTRADSPSNSTSAFGYESMKTELL</sequence>
<dbReference type="InterPro" id="IPR051572">
    <property type="entry name" value="VTC_Complex_Subunit"/>
</dbReference>
<evidence type="ECO:0000313" key="9">
    <source>
        <dbReference type="EMBL" id="KAG9236927.1"/>
    </source>
</evidence>
<feature type="transmembrane region" description="Helical" evidence="7">
    <location>
        <begin position="648"/>
        <end position="666"/>
    </location>
</feature>
<keyword evidence="5 7" id="KW-0472">Membrane</keyword>
<dbReference type="GO" id="GO:0006799">
    <property type="term" value="P:polyphosphate biosynthetic process"/>
    <property type="evidence" value="ECO:0007669"/>
    <property type="project" value="UniProtKB-ARBA"/>
</dbReference>
<feature type="domain" description="SPX" evidence="8">
    <location>
        <begin position="1"/>
        <end position="148"/>
    </location>
</feature>
<feature type="region of interest" description="Disordered" evidence="6">
    <location>
        <begin position="509"/>
        <end position="586"/>
    </location>
</feature>
<dbReference type="InterPro" id="IPR004331">
    <property type="entry name" value="SPX_dom"/>
</dbReference>
<dbReference type="EMBL" id="MU251396">
    <property type="protein sequence ID" value="KAG9236927.1"/>
    <property type="molecule type" value="Genomic_DNA"/>
</dbReference>
<evidence type="ECO:0000256" key="6">
    <source>
        <dbReference type="SAM" id="MobiDB-lite"/>
    </source>
</evidence>
<evidence type="ECO:0000256" key="7">
    <source>
        <dbReference type="SAM" id="Phobius"/>
    </source>
</evidence>